<dbReference type="PANTHER" id="PTHR46411">
    <property type="entry name" value="FAMILY ATPASE, PUTATIVE-RELATED"/>
    <property type="match status" value="1"/>
</dbReference>
<dbReference type="Gene3D" id="3.40.50.300">
    <property type="entry name" value="P-loop containing nucleotide triphosphate hydrolases"/>
    <property type="match status" value="1"/>
</dbReference>
<dbReference type="GO" id="GO:0005524">
    <property type="term" value="F:ATP binding"/>
    <property type="evidence" value="ECO:0007669"/>
    <property type="project" value="InterPro"/>
</dbReference>
<evidence type="ECO:0000259" key="2">
    <source>
        <dbReference type="SMART" id="SM00382"/>
    </source>
</evidence>
<evidence type="ECO:0000313" key="3">
    <source>
        <dbReference type="EMBL" id="TVY81240.1"/>
    </source>
</evidence>
<feature type="compositionally biased region" description="Polar residues" evidence="1">
    <location>
        <begin position="1"/>
        <end position="31"/>
    </location>
</feature>
<comment type="caution">
    <text evidence="3">The sequence shown here is derived from an EMBL/GenBank/DDBJ whole genome shotgun (WGS) entry which is preliminary data.</text>
</comment>
<dbReference type="EMBL" id="QGMK01000518">
    <property type="protein sequence ID" value="TVY81240.1"/>
    <property type="molecule type" value="Genomic_DNA"/>
</dbReference>
<organism evidence="3 4">
    <name type="scientific">Lachnellula suecica</name>
    <dbReference type="NCBI Taxonomy" id="602035"/>
    <lineage>
        <taxon>Eukaryota</taxon>
        <taxon>Fungi</taxon>
        <taxon>Dikarya</taxon>
        <taxon>Ascomycota</taxon>
        <taxon>Pezizomycotina</taxon>
        <taxon>Leotiomycetes</taxon>
        <taxon>Helotiales</taxon>
        <taxon>Lachnaceae</taxon>
        <taxon>Lachnellula</taxon>
    </lineage>
</organism>
<dbReference type="OrthoDB" id="10042665at2759"/>
<dbReference type="CDD" id="cd19481">
    <property type="entry name" value="RecA-like_protease"/>
    <property type="match status" value="1"/>
</dbReference>
<dbReference type="AlphaFoldDB" id="A0A8T9CBM7"/>
<dbReference type="SMART" id="SM00382">
    <property type="entry name" value="AAA"/>
    <property type="match status" value="1"/>
</dbReference>
<evidence type="ECO:0000313" key="4">
    <source>
        <dbReference type="Proteomes" id="UP000469558"/>
    </source>
</evidence>
<dbReference type="InterPro" id="IPR027417">
    <property type="entry name" value="P-loop_NTPase"/>
</dbReference>
<feature type="region of interest" description="Disordered" evidence="1">
    <location>
        <begin position="1"/>
        <end position="53"/>
    </location>
</feature>
<dbReference type="InterPro" id="IPR054289">
    <property type="entry name" value="DUF7025"/>
</dbReference>
<feature type="compositionally biased region" description="Basic and acidic residues" evidence="1">
    <location>
        <begin position="40"/>
        <end position="53"/>
    </location>
</feature>
<dbReference type="InterPro" id="IPR003959">
    <property type="entry name" value="ATPase_AAA_core"/>
</dbReference>
<dbReference type="SUPFAM" id="SSF52540">
    <property type="entry name" value="P-loop containing nucleoside triphosphate hydrolases"/>
    <property type="match status" value="1"/>
</dbReference>
<feature type="domain" description="AAA+ ATPase" evidence="2">
    <location>
        <begin position="470"/>
        <end position="601"/>
    </location>
</feature>
<gene>
    <name evidence="3" type="primary">atad3-b</name>
    <name evidence="3" type="ORF">LSUE1_G007896</name>
</gene>
<accession>A0A8T9CBM7</accession>
<keyword evidence="4" id="KW-1185">Reference proteome</keyword>
<dbReference type="Pfam" id="PF00004">
    <property type="entry name" value="AAA"/>
    <property type="match status" value="1"/>
</dbReference>
<sequence length="677" mass="77046">MSERGSSVQYHRSVGSSSPSLSKMSVDSNYTPEFISGMRPETKQLYRSDDRSPWDEWNPAADKIHKDAEAGSYAQECAIIVRREPHPSNNNQPALHSITVQSPLIKKVLDGIFEGFEGLNTQLKVLTFKAPFHPFYYRWHRFEKLRNDEQDLDTKSHLDLLYEIISEEILPHIEAMEDLIKNNVMSFDYLWAIFSPGMEVYTNIDGHDRILSLKNCSYGANMSGEFFSLECRYIDCDGSRFGYVETSIEINSFNGVKRLTDLDAIPSHLHPDIESLIRRLRARGERFELLNGFHHMSYSGFYTSRSSRQVRKRHVENGRIIIDPKSFSIYGMPGPNLEAMESTSQTELTEADIFNGIDNVIYKATRQTFSKYQKVLRSFNRTGNSEMSVSVSILTLKQRLLCAPIVSGYCLTSKSWAEFDIENVCPIRWSENAFAELVLPGGYKDIIRAFVHEQLSREDGFDDIISGKGLGFIMLLSGDPGVGKTLTAESVAEEMHQPLYSMSAGELGETAAEVEESLDLVLDLTNKWNAILLLDECDMFLEARTTADIRRNRLISVTYLVFLKKLEYYRGVMFLTSNRISDFDAAFESRIHLTIHYPALDMASRLHIWKTFVGMGKSDSQLSEKDLETLAKNEINGRQIKNIVKTARLLSKQQSTPLAMHHVDMVLRVKKGVTNLT</sequence>
<evidence type="ECO:0000256" key="1">
    <source>
        <dbReference type="SAM" id="MobiDB-lite"/>
    </source>
</evidence>
<dbReference type="InterPro" id="IPR003593">
    <property type="entry name" value="AAA+_ATPase"/>
</dbReference>
<name>A0A8T9CBM7_9HELO</name>
<dbReference type="PANTHER" id="PTHR46411:SF3">
    <property type="entry name" value="AAA+ ATPASE DOMAIN-CONTAINING PROTEIN"/>
    <property type="match status" value="1"/>
</dbReference>
<protein>
    <submittedName>
        <fullName evidence="3">ATPase family AAA domain-containing protein 3-B</fullName>
    </submittedName>
</protein>
<proteinExistence type="predicted"/>
<reference evidence="3 4" key="1">
    <citation type="submission" date="2018-05" db="EMBL/GenBank/DDBJ databases">
        <title>Genome sequencing and assembly of the regulated plant pathogen Lachnellula willkommii and related sister species for the development of diagnostic species identification markers.</title>
        <authorList>
            <person name="Giroux E."/>
            <person name="Bilodeau G."/>
        </authorList>
    </citation>
    <scope>NUCLEOTIDE SEQUENCE [LARGE SCALE GENOMIC DNA]</scope>
    <source>
        <strain evidence="3 4">CBS 268.59</strain>
    </source>
</reference>
<dbReference type="Proteomes" id="UP000469558">
    <property type="component" value="Unassembled WGS sequence"/>
</dbReference>
<dbReference type="GO" id="GO:0016887">
    <property type="term" value="F:ATP hydrolysis activity"/>
    <property type="evidence" value="ECO:0007669"/>
    <property type="project" value="InterPro"/>
</dbReference>
<dbReference type="Pfam" id="PF22942">
    <property type="entry name" value="DUF7025"/>
    <property type="match status" value="1"/>
</dbReference>